<dbReference type="Pfam" id="PF03109">
    <property type="entry name" value="ABC1"/>
    <property type="match status" value="1"/>
</dbReference>
<dbReference type="InterPro" id="IPR050154">
    <property type="entry name" value="UbiB_kinase"/>
</dbReference>
<evidence type="ECO:0000313" key="5">
    <source>
        <dbReference type="Proteomes" id="UP001189429"/>
    </source>
</evidence>
<keyword evidence="5" id="KW-1185">Reference proteome</keyword>
<evidence type="ECO:0000259" key="3">
    <source>
        <dbReference type="Pfam" id="PF03109"/>
    </source>
</evidence>
<feature type="compositionally biased region" description="Basic residues" evidence="2">
    <location>
        <begin position="383"/>
        <end position="398"/>
    </location>
</feature>
<sequence length="398" mass="44744">MVYLGRKEGIQDGDAMQDIWGARQWADSACTRGFIVPALRQKLARDPKKKSELARAAGRRAVTELVRLGPSYVKIGQIISSRPDKVPEEYIEELKCLQDNVPAFSGRRARAILEAELKKPVSELFKEFDDVPLAAASLGQVHRAVLPDGREVAIKVQRDKLKEMYDLDLPQFDKITDMMDRFKIGVDAKTMFKDAKVILYREIDYTSEAENTRRLAKAFENEPWVKIPNIIDDYTTEKILTMEYVPGIKIDNLEKLDATEGIDRKLLGENLAKAYLLQFCKYGVFNADPHPGNLAVDTKSKGGRLIIYDFGQVSYLTESQCDGVLQVIQSIVDLDAKACVKAFDKLGAIKPGADTTALTAKIAENFRLGKVWIASREQERKPTPSRRSRTGRSRTARS</sequence>
<dbReference type="Proteomes" id="UP001189429">
    <property type="component" value="Unassembled WGS sequence"/>
</dbReference>
<dbReference type="SUPFAM" id="SSF56112">
    <property type="entry name" value="Protein kinase-like (PK-like)"/>
    <property type="match status" value="1"/>
</dbReference>
<reference evidence="4" key="1">
    <citation type="submission" date="2023-10" db="EMBL/GenBank/DDBJ databases">
        <authorList>
            <person name="Chen Y."/>
            <person name="Shah S."/>
            <person name="Dougan E. K."/>
            <person name="Thang M."/>
            <person name="Chan C."/>
        </authorList>
    </citation>
    <scope>NUCLEOTIDE SEQUENCE [LARGE SCALE GENOMIC DNA]</scope>
</reference>
<dbReference type="InterPro" id="IPR004147">
    <property type="entry name" value="ABC1_dom"/>
</dbReference>
<feature type="domain" description="ABC1 atypical kinase-like" evidence="3">
    <location>
        <begin position="97"/>
        <end position="341"/>
    </location>
</feature>
<comment type="caution">
    <text evidence="4">The sequence shown here is derived from an EMBL/GenBank/DDBJ whole genome shotgun (WGS) entry which is preliminary data.</text>
</comment>
<evidence type="ECO:0000313" key="4">
    <source>
        <dbReference type="EMBL" id="CAK0814518.1"/>
    </source>
</evidence>
<name>A0ABN9R6Q2_9DINO</name>
<dbReference type="PANTHER" id="PTHR10566">
    <property type="entry name" value="CHAPERONE-ACTIVITY OF BC1 COMPLEX CABC1 -RELATED"/>
    <property type="match status" value="1"/>
</dbReference>
<dbReference type="InterPro" id="IPR011009">
    <property type="entry name" value="Kinase-like_dom_sf"/>
</dbReference>
<accession>A0ABN9R6Q2</accession>
<protein>
    <recommendedName>
        <fullName evidence="3">ABC1 atypical kinase-like domain-containing protein</fullName>
    </recommendedName>
</protein>
<dbReference type="PANTHER" id="PTHR10566:SF113">
    <property type="entry name" value="PROTEIN ACTIVITY OF BC1 COMPLEX KINASE 7, CHLOROPLASTIC"/>
    <property type="match status" value="1"/>
</dbReference>
<dbReference type="EMBL" id="CAUYUJ010005669">
    <property type="protein sequence ID" value="CAK0814518.1"/>
    <property type="molecule type" value="Genomic_DNA"/>
</dbReference>
<evidence type="ECO:0000256" key="2">
    <source>
        <dbReference type="SAM" id="MobiDB-lite"/>
    </source>
</evidence>
<feature type="region of interest" description="Disordered" evidence="2">
    <location>
        <begin position="376"/>
        <end position="398"/>
    </location>
</feature>
<comment type="similarity">
    <text evidence="1">Belongs to the protein kinase superfamily. ADCK protein kinase family.</text>
</comment>
<proteinExistence type="inferred from homology"/>
<dbReference type="CDD" id="cd05121">
    <property type="entry name" value="ABC1_ADCK3-like"/>
    <property type="match status" value="1"/>
</dbReference>
<evidence type="ECO:0000256" key="1">
    <source>
        <dbReference type="ARBA" id="ARBA00009670"/>
    </source>
</evidence>
<organism evidence="4 5">
    <name type="scientific">Prorocentrum cordatum</name>
    <dbReference type="NCBI Taxonomy" id="2364126"/>
    <lineage>
        <taxon>Eukaryota</taxon>
        <taxon>Sar</taxon>
        <taxon>Alveolata</taxon>
        <taxon>Dinophyceae</taxon>
        <taxon>Prorocentrales</taxon>
        <taxon>Prorocentraceae</taxon>
        <taxon>Prorocentrum</taxon>
    </lineage>
</organism>
<gene>
    <name evidence="4" type="ORF">PCOR1329_LOCUS18099</name>
</gene>